<dbReference type="EMBL" id="JBHMBL010000004">
    <property type="protein sequence ID" value="MFB9643968.1"/>
    <property type="molecule type" value="Genomic_DNA"/>
</dbReference>
<evidence type="ECO:0000256" key="1">
    <source>
        <dbReference type="SAM" id="Phobius"/>
    </source>
</evidence>
<sequence>MGLTAIRRVVLPGVRTARSALLSVLLMAAVALGLVAMHDSASEHVAHAAVSTGTATHADQHSGADATPLAVTMTSVVAGATAFAAECGSDCAADLLGCAAAALACAMMIALGIMLALASRPAMFRRLLDAGGAVQLVAREIFGGHRRPDLHVLSISRT</sequence>
<organism evidence="2 3">
    <name type="scientific">Agromyces lapidis</name>
    <dbReference type="NCBI Taxonomy" id="279574"/>
    <lineage>
        <taxon>Bacteria</taxon>
        <taxon>Bacillati</taxon>
        <taxon>Actinomycetota</taxon>
        <taxon>Actinomycetes</taxon>
        <taxon>Micrococcales</taxon>
        <taxon>Microbacteriaceae</taxon>
        <taxon>Agromyces</taxon>
    </lineage>
</organism>
<reference evidence="2 3" key="1">
    <citation type="submission" date="2024-09" db="EMBL/GenBank/DDBJ databases">
        <authorList>
            <person name="Sun Q."/>
            <person name="Mori K."/>
        </authorList>
    </citation>
    <scope>NUCLEOTIDE SEQUENCE [LARGE SCALE GENOMIC DNA]</scope>
    <source>
        <strain evidence="2 3">JCM 14321</strain>
    </source>
</reference>
<evidence type="ECO:0000313" key="2">
    <source>
        <dbReference type="EMBL" id="MFB9643968.1"/>
    </source>
</evidence>
<feature type="transmembrane region" description="Helical" evidence="1">
    <location>
        <begin position="99"/>
        <end position="118"/>
    </location>
</feature>
<proteinExistence type="predicted"/>
<dbReference type="RefSeq" id="WP_157424427.1">
    <property type="nucleotide sequence ID" value="NZ_BAAANI010000005.1"/>
</dbReference>
<protein>
    <submittedName>
        <fullName evidence="2">Uncharacterized protein</fullName>
    </submittedName>
</protein>
<comment type="caution">
    <text evidence="2">The sequence shown here is derived from an EMBL/GenBank/DDBJ whole genome shotgun (WGS) entry which is preliminary data.</text>
</comment>
<keyword evidence="1" id="KW-1133">Transmembrane helix</keyword>
<keyword evidence="1" id="KW-0472">Membrane</keyword>
<name>A0ABV5SUF6_9MICO</name>
<gene>
    <name evidence="2" type="ORF">ACFFQV_16880</name>
</gene>
<evidence type="ECO:0000313" key="3">
    <source>
        <dbReference type="Proteomes" id="UP001589667"/>
    </source>
</evidence>
<keyword evidence="1" id="KW-0812">Transmembrane</keyword>
<dbReference type="Proteomes" id="UP001589667">
    <property type="component" value="Unassembled WGS sequence"/>
</dbReference>
<feature type="transmembrane region" description="Helical" evidence="1">
    <location>
        <begin position="20"/>
        <end position="37"/>
    </location>
</feature>
<accession>A0ABV5SUF6</accession>
<keyword evidence="3" id="KW-1185">Reference proteome</keyword>